<sequence length="103" mass="11989">MEYGSMNYGSGKRCKRQSIIQSKGWREKHSIFWRKNLAHIVKTLGVVEYGGSVDWKVICVSSKKQNHENDKPDHGVEMSMSWCQQRIKEISRNISGNYQRLTV</sequence>
<dbReference type="Proteomes" id="UP000005446">
    <property type="component" value="Unassembled WGS sequence"/>
</dbReference>
<dbReference type="EMBL" id="AGUE01000067">
    <property type="protein sequence ID" value="EHL01004.1"/>
    <property type="molecule type" value="Genomic_DNA"/>
</dbReference>
<comment type="caution">
    <text evidence="1">The sequence shown here is derived from an EMBL/GenBank/DDBJ whole genome shotgun (WGS) entry which is preliminary data.</text>
</comment>
<name>H0EKD4_GLAL7</name>
<dbReference type="AlphaFoldDB" id="H0EKD4"/>
<accession>H0EKD4</accession>
<evidence type="ECO:0000313" key="1">
    <source>
        <dbReference type="EMBL" id="EHL01004.1"/>
    </source>
</evidence>
<organism evidence="1 2">
    <name type="scientific">Glarea lozoyensis (strain ATCC 74030 / MF5533)</name>
    <dbReference type="NCBI Taxonomy" id="1104152"/>
    <lineage>
        <taxon>Eukaryota</taxon>
        <taxon>Fungi</taxon>
        <taxon>Dikarya</taxon>
        <taxon>Ascomycota</taxon>
        <taxon>Pezizomycotina</taxon>
        <taxon>Leotiomycetes</taxon>
        <taxon>Helotiales</taxon>
        <taxon>Helotiaceae</taxon>
        <taxon>Glarea</taxon>
    </lineage>
</organism>
<evidence type="ECO:0000313" key="2">
    <source>
        <dbReference type="Proteomes" id="UP000005446"/>
    </source>
</evidence>
<keyword evidence="2" id="KW-1185">Reference proteome</keyword>
<reference evidence="1 2" key="1">
    <citation type="journal article" date="2012" name="Eukaryot. Cell">
        <title>Genome sequence of the fungus Glarea lozoyensis: the first genome sequence of a species from the Helotiaceae family.</title>
        <authorList>
            <person name="Youssar L."/>
            <person name="Gruening B.A."/>
            <person name="Erxleben A."/>
            <person name="Guenther S."/>
            <person name="Huettel W."/>
        </authorList>
    </citation>
    <scope>NUCLEOTIDE SEQUENCE [LARGE SCALE GENOMIC DNA]</scope>
    <source>
        <strain evidence="2">ATCC 74030 / MF5533</strain>
    </source>
</reference>
<dbReference type="HOGENOM" id="CLU_2264034_0_0_1"/>
<gene>
    <name evidence="1" type="ORF">M7I_3031</name>
</gene>
<protein>
    <submittedName>
        <fullName evidence="1">Uncharacterized protein</fullName>
    </submittedName>
</protein>
<proteinExistence type="predicted"/>
<dbReference type="InParanoid" id="H0EKD4"/>